<keyword evidence="3" id="KW-1185">Reference proteome</keyword>
<sequence>MSERTLPPEALDDWAAVLRARFELSEEDLPVALILDLARDVAHDVARPAAPFSAFVAGIVAGRAGGSPEQIRSTLATVTELARAWSAREDAAREGAAGEES</sequence>
<evidence type="ECO:0000259" key="1">
    <source>
        <dbReference type="Pfam" id="PF20058"/>
    </source>
</evidence>
<dbReference type="OrthoDB" id="4735656at2"/>
<proteinExistence type="predicted"/>
<evidence type="ECO:0000313" key="2">
    <source>
        <dbReference type="EMBL" id="KAA9085177.1"/>
    </source>
</evidence>
<comment type="caution">
    <text evidence="2">The sequence shown here is derived from an EMBL/GenBank/DDBJ whole genome shotgun (WGS) entry which is preliminary data.</text>
</comment>
<organism evidence="2 3">
    <name type="scientific">Microbacterium radiodurans</name>
    <dbReference type="NCBI Taxonomy" id="661398"/>
    <lineage>
        <taxon>Bacteria</taxon>
        <taxon>Bacillati</taxon>
        <taxon>Actinomycetota</taxon>
        <taxon>Actinomycetes</taxon>
        <taxon>Micrococcales</taxon>
        <taxon>Microbacteriaceae</taxon>
        <taxon>Microbacterium</taxon>
    </lineage>
</organism>
<dbReference type="Pfam" id="PF20058">
    <property type="entry name" value="DUF6457"/>
    <property type="match status" value="1"/>
</dbReference>
<dbReference type="Proteomes" id="UP000327039">
    <property type="component" value="Unassembled WGS sequence"/>
</dbReference>
<dbReference type="EMBL" id="VYRZ01000003">
    <property type="protein sequence ID" value="KAA9085177.1"/>
    <property type="molecule type" value="Genomic_DNA"/>
</dbReference>
<feature type="domain" description="DUF6457" evidence="1">
    <location>
        <begin position="7"/>
        <end position="89"/>
    </location>
</feature>
<name>A0A5J5INZ3_9MICO</name>
<dbReference type="AlphaFoldDB" id="A0A5J5INZ3"/>
<dbReference type="InterPro" id="IPR045598">
    <property type="entry name" value="DUF6457"/>
</dbReference>
<accession>A0A5J5INZ3</accession>
<protein>
    <submittedName>
        <fullName evidence="2">Molybdopterin-guanine dinucleotide biosynthesis protein MobA</fullName>
    </submittedName>
</protein>
<reference evidence="3" key="1">
    <citation type="submission" date="2019-09" db="EMBL/GenBank/DDBJ databases">
        <title>Mumia zhuanghuii sp. nov. isolated from the intestinal contents of plateau pika (Ochotona curzoniae) in the Qinghai-Tibet plateau of China.</title>
        <authorList>
            <person name="Tian Z."/>
        </authorList>
    </citation>
    <scope>NUCLEOTIDE SEQUENCE [LARGE SCALE GENOMIC DNA]</scope>
    <source>
        <strain evidence="3">DSM 25564</strain>
    </source>
</reference>
<dbReference type="RefSeq" id="WP_150419900.1">
    <property type="nucleotide sequence ID" value="NZ_VYRZ01000003.1"/>
</dbReference>
<gene>
    <name evidence="2" type="ORF">F6B42_11840</name>
</gene>
<evidence type="ECO:0000313" key="3">
    <source>
        <dbReference type="Proteomes" id="UP000327039"/>
    </source>
</evidence>